<protein>
    <recommendedName>
        <fullName evidence="4">PrgI family protein</fullName>
    </recommendedName>
</protein>
<sequence length="109" mass="13085">MMYIYPENLKGKSTMFLWTLRDMLIIIIGAVLSAVFAAALDWIVPGVMVGVFAFLTLRIDNELNISDYIRFAFRFFVTTQQIFYWRFADDKNENWKEEIHKRRNRCQKY</sequence>
<keyword evidence="1" id="KW-1133">Transmembrane helix</keyword>
<gene>
    <name evidence="2" type="ORF">SAMN02745138_02650</name>
</gene>
<evidence type="ECO:0008006" key="4">
    <source>
        <dbReference type="Google" id="ProtNLM"/>
    </source>
</evidence>
<keyword evidence="1" id="KW-0812">Transmembrane</keyword>
<organism evidence="2 3">
    <name type="scientific">Anaerotignum lactatifermentans DSM 14214</name>
    <dbReference type="NCBI Taxonomy" id="1121323"/>
    <lineage>
        <taxon>Bacteria</taxon>
        <taxon>Bacillati</taxon>
        <taxon>Bacillota</taxon>
        <taxon>Clostridia</taxon>
        <taxon>Lachnospirales</taxon>
        <taxon>Anaerotignaceae</taxon>
        <taxon>Anaerotignum</taxon>
    </lineage>
</organism>
<dbReference type="RefSeq" id="WP_200777614.1">
    <property type="nucleotide sequence ID" value="NZ_FRAH01000057.1"/>
</dbReference>
<dbReference type="AlphaFoldDB" id="A0A1M6WU01"/>
<dbReference type="Proteomes" id="UP000183975">
    <property type="component" value="Unassembled WGS sequence"/>
</dbReference>
<accession>A0A1M6WU01</accession>
<keyword evidence="1" id="KW-0472">Membrane</keyword>
<name>A0A1M6WU01_9FIRM</name>
<dbReference type="EMBL" id="FRAH01000057">
    <property type="protein sequence ID" value="SHK97005.1"/>
    <property type="molecule type" value="Genomic_DNA"/>
</dbReference>
<keyword evidence="3" id="KW-1185">Reference proteome</keyword>
<feature type="transmembrane region" description="Helical" evidence="1">
    <location>
        <begin position="42"/>
        <end position="59"/>
    </location>
</feature>
<reference evidence="2 3" key="1">
    <citation type="submission" date="2016-11" db="EMBL/GenBank/DDBJ databases">
        <authorList>
            <person name="Jaros S."/>
            <person name="Januszkiewicz K."/>
            <person name="Wedrychowicz H."/>
        </authorList>
    </citation>
    <scope>NUCLEOTIDE SEQUENCE [LARGE SCALE GENOMIC DNA]</scope>
    <source>
        <strain evidence="2 3">DSM 14214</strain>
    </source>
</reference>
<evidence type="ECO:0000256" key="1">
    <source>
        <dbReference type="SAM" id="Phobius"/>
    </source>
</evidence>
<evidence type="ECO:0000313" key="3">
    <source>
        <dbReference type="Proteomes" id="UP000183975"/>
    </source>
</evidence>
<proteinExistence type="predicted"/>
<evidence type="ECO:0000313" key="2">
    <source>
        <dbReference type="EMBL" id="SHK97005.1"/>
    </source>
</evidence>